<keyword evidence="1" id="KW-0812">Transmembrane</keyword>
<feature type="domain" description="DUF7144" evidence="2">
    <location>
        <begin position="11"/>
        <end position="123"/>
    </location>
</feature>
<organism evidence="3 4">
    <name type="scientific">Conexibacter arvalis</name>
    <dbReference type="NCBI Taxonomy" id="912552"/>
    <lineage>
        <taxon>Bacteria</taxon>
        <taxon>Bacillati</taxon>
        <taxon>Actinomycetota</taxon>
        <taxon>Thermoleophilia</taxon>
        <taxon>Solirubrobacterales</taxon>
        <taxon>Conexibacteraceae</taxon>
        <taxon>Conexibacter</taxon>
    </lineage>
</organism>
<name>A0A840I9U7_9ACTN</name>
<gene>
    <name evidence="3" type="ORF">BDZ31_000273</name>
</gene>
<dbReference type="AlphaFoldDB" id="A0A840I9U7"/>
<dbReference type="Proteomes" id="UP000585272">
    <property type="component" value="Unassembled WGS sequence"/>
</dbReference>
<dbReference type="Pfam" id="PF23636">
    <property type="entry name" value="DUF7144"/>
    <property type="match status" value="1"/>
</dbReference>
<keyword evidence="1" id="KW-1133">Transmembrane helix</keyword>
<keyword evidence="1" id="KW-0472">Membrane</keyword>
<evidence type="ECO:0000313" key="4">
    <source>
        <dbReference type="Proteomes" id="UP000585272"/>
    </source>
</evidence>
<feature type="transmembrane region" description="Helical" evidence="1">
    <location>
        <begin position="102"/>
        <end position="120"/>
    </location>
</feature>
<keyword evidence="4" id="KW-1185">Reference proteome</keyword>
<sequence length="128" mass="13515">MASVQQRGSGWVTFAGIMVAIVGVLNVIYGIAAIDKASFFVEEQRFIISNLQTWGWVTLILGVIQLFAAASIWRGGIFGPIVGIFGASLSAIAALLSIPGYPFWSLAIFAVDVLIIYGLVAHGGEQAA</sequence>
<comment type="caution">
    <text evidence="3">The sequence shown here is derived from an EMBL/GenBank/DDBJ whole genome shotgun (WGS) entry which is preliminary data.</text>
</comment>
<proteinExistence type="predicted"/>
<reference evidence="3 4" key="1">
    <citation type="submission" date="2020-08" db="EMBL/GenBank/DDBJ databases">
        <title>Genomic Encyclopedia of Archaeal and Bacterial Type Strains, Phase II (KMG-II): from individual species to whole genera.</title>
        <authorList>
            <person name="Goeker M."/>
        </authorList>
    </citation>
    <scope>NUCLEOTIDE SEQUENCE [LARGE SCALE GENOMIC DNA]</scope>
    <source>
        <strain evidence="3 4">DSM 23288</strain>
    </source>
</reference>
<feature type="transmembrane region" description="Helical" evidence="1">
    <location>
        <begin position="77"/>
        <end position="96"/>
    </location>
</feature>
<evidence type="ECO:0000259" key="2">
    <source>
        <dbReference type="Pfam" id="PF23636"/>
    </source>
</evidence>
<feature type="transmembrane region" description="Helical" evidence="1">
    <location>
        <begin position="12"/>
        <end position="34"/>
    </location>
</feature>
<protein>
    <recommendedName>
        <fullName evidence="2">DUF7144 domain-containing protein</fullName>
    </recommendedName>
</protein>
<feature type="transmembrane region" description="Helical" evidence="1">
    <location>
        <begin position="54"/>
        <end position="70"/>
    </location>
</feature>
<evidence type="ECO:0000256" key="1">
    <source>
        <dbReference type="SAM" id="Phobius"/>
    </source>
</evidence>
<evidence type="ECO:0000313" key="3">
    <source>
        <dbReference type="EMBL" id="MBB4660700.1"/>
    </source>
</evidence>
<dbReference type="RefSeq" id="WP_183338244.1">
    <property type="nucleotide sequence ID" value="NZ_JACHNU010000001.1"/>
</dbReference>
<dbReference type="InterPro" id="IPR055568">
    <property type="entry name" value="DUF7144"/>
</dbReference>
<accession>A0A840I9U7</accession>
<dbReference type="EMBL" id="JACHNU010000001">
    <property type="protein sequence ID" value="MBB4660700.1"/>
    <property type="molecule type" value="Genomic_DNA"/>
</dbReference>